<keyword evidence="2" id="KW-1185">Reference proteome</keyword>
<sequence>MYEIIFYETKDGKCPVQDFLNSLSPKLLAKTLRTIDLLETNGPFLREPYSKSLDGTIFELRTKQGTNITRILYFFIVGKKIVLTNGFVKKTQKTPKKEVERAKELKADFIRRNHYE</sequence>
<dbReference type="OrthoDB" id="573082at2"/>
<dbReference type="EMBL" id="MPKA01000042">
    <property type="protein sequence ID" value="OLU47784.1"/>
    <property type="molecule type" value="Genomic_DNA"/>
</dbReference>
<gene>
    <name evidence="1" type="ORF">BO225_01555</name>
</gene>
<evidence type="ECO:0000313" key="2">
    <source>
        <dbReference type="Proteomes" id="UP000186705"/>
    </source>
</evidence>
<proteinExistence type="predicted"/>
<accession>A0A1U7NQ75</accession>
<comment type="caution">
    <text evidence="1">The sequence shown here is derived from an EMBL/GenBank/DDBJ whole genome shotgun (WGS) entry which is preliminary data.</text>
</comment>
<dbReference type="STRING" id="1862672.BO225_01555"/>
<dbReference type="Pfam" id="PF05973">
    <property type="entry name" value="Gp49"/>
    <property type="match status" value="1"/>
</dbReference>
<dbReference type="GeneID" id="78274632"/>
<dbReference type="AlphaFoldDB" id="A0A1U7NQ75"/>
<reference evidence="1 2" key="1">
    <citation type="submission" date="2016-11" db="EMBL/GenBank/DDBJ databases">
        <title>Description of two novel members of the family Erysipelotrichaceae: Ileibacterium lipovorans gen. nov., sp. nov. and Dubosiella newyorkensis, gen. nov., sp. nov.</title>
        <authorList>
            <person name="Cox L.M."/>
            <person name="Sohn J."/>
            <person name="Tyrrell K.L."/>
            <person name="Citron D.M."/>
            <person name="Lawson P.A."/>
            <person name="Patel N.B."/>
            <person name="Iizumi T."/>
            <person name="Perez-Perez G.I."/>
            <person name="Goldstein E.J."/>
            <person name="Blaser M.J."/>
        </authorList>
    </citation>
    <scope>NUCLEOTIDE SEQUENCE [LARGE SCALE GENOMIC DNA]</scope>
    <source>
        <strain evidence="1 2">NYU-BL-A4</strain>
    </source>
</reference>
<evidence type="ECO:0000313" key="1">
    <source>
        <dbReference type="EMBL" id="OLU47784.1"/>
    </source>
</evidence>
<dbReference type="RefSeq" id="WP_076340530.1">
    <property type="nucleotide sequence ID" value="NZ_CAPQIB010000015.1"/>
</dbReference>
<protein>
    <submittedName>
        <fullName evidence="1">Addiction module toxin RelE</fullName>
    </submittedName>
</protein>
<organism evidence="1 2">
    <name type="scientific">Dubosiella newyorkensis</name>
    <dbReference type="NCBI Taxonomy" id="1862672"/>
    <lineage>
        <taxon>Bacteria</taxon>
        <taxon>Bacillati</taxon>
        <taxon>Bacillota</taxon>
        <taxon>Erysipelotrichia</taxon>
        <taxon>Erysipelotrichales</taxon>
        <taxon>Erysipelotrichaceae</taxon>
        <taxon>Dubosiella</taxon>
    </lineage>
</organism>
<dbReference type="Proteomes" id="UP000186705">
    <property type="component" value="Unassembled WGS sequence"/>
</dbReference>
<dbReference type="InterPro" id="IPR009241">
    <property type="entry name" value="HigB-like"/>
</dbReference>
<name>A0A1U7NQ75_9FIRM</name>